<evidence type="ECO:0000256" key="1">
    <source>
        <dbReference type="ARBA" id="ARBA00004141"/>
    </source>
</evidence>
<dbReference type="EMBL" id="JROU02001372">
    <property type="protein sequence ID" value="OEH76678.1"/>
    <property type="molecule type" value="Genomic_DNA"/>
</dbReference>
<feature type="transmembrane region" description="Helical" evidence="11">
    <location>
        <begin position="1493"/>
        <end position="1513"/>
    </location>
</feature>
<feature type="transmembrane region" description="Helical" evidence="11">
    <location>
        <begin position="1712"/>
        <end position="1739"/>
    </location>
</feature>
<dbReference type="VEuPathDB" id="ToxoDB:cyc_08312"/>
<dbReference type="InterPro" id="IPR018303">
    <property type="entry name" value="ATPase_P-typ_P_site"/>
</dbReference>
<feature type="region of interest" description="Disordered" evidence="10">
    <location>
        <begin position="159"/>
        <end position="208"/>
    </location>
</feature>
<dbReference type="InterPro" id="IPR008250">
    <property type="entry name" value="ATPase_P-typ_transduc_dom_A_sf"/>
</dbReference>
<feature type="compositionally biased region" description="Basic and acidic residues" evidence="10">
    <location>
        <begin position="100"/>
        <end position="110"/>
    </location>
</feature>
<feature type="transmembrane region" description="Helical" evidence="11">
    <location>
        <begin position="846"/>
        <end position="866"/>
    </location>
</feature>
<dbReference type="PROSITE" id="PS00154">
    <property type="entry name" value="ATPASE_E1_E2"/>
    <property type="match status" value="1"/>
</dbReference>
<dbReference type="GO" id="GO:0140358">
    <property type="term" value="F:P-type transmembrane transporter activity"/>
    <property type="evidence" value="ECO:0007669"/>
    <property type="project" value="InterPro"/>
</dbReference>
<evidence type="ECO:0000256" key="8">
    <source>
        <dbReference type="ARBA" id="ARBA00022989"/>
    </source>
</evidence>
<dbReference type="Gene3D" id="3.40.50.1000">
    <property type="entry name" value="HAD superfamily/HAD-like"/>
    <property type="match status" value="2"/>
</dbReference>
<feature type="region of interest" description="Disordered" evidence="10">
    <location>
        <begin position="781"/>
        <end position="811"/>
    </location>
</feature>
<dbReference type="SFLD" id="SFLDG00002">
    <property type="entry name" value="C1.7:_P-type_atpase_like"/>
    <property type="match status" value="1"/>
</dbReference>
<evidence type="ECO:0000256" key="5">
    <source>
        <dbReference type="ARBA" id="ARBA00022840"/>
    </source>
</evidence>
<keyword evidence="6" id="KW-0460">Magnesium</keyword>
<protein>
    <submittedName>
        <fullName evidence="13">P-type cation-transporting protein</fullName>
    </submittedName>
</protein>
<dbReference type="InterPro" id="IPR059000">
    <property type="entry name" value="ATPase_P-type_domA"/>
</dbReference>
<keyword evidence="4" id="KW-0547">Nucleotide-binding</keyword>
<dbReference type="SUPFAM" id="SSF81660">
    <property type="entry name" value="Metal cation-transporting ATPase, ATP-binding domain N"/>
    <property type="match status" value="1"/>
</dbReference>
<evidence type="ECO:0000256" key="10">
    <source>
        <dbReference type="SAM" id="MobiDB-lite"/>
    </source>
</evidence>
<feature type="region of interest" description="Disordered" evidence="10">
    <location>
        <begin position="1"/>
        <end position="57"/>
    </location>
</feature>
<dbReference type="Proteomes" id="UP000095192">
    <property type="component" value="Unassembled WGS sequence"/>
</dbReference>
<gene>
    <name evidence="13" type="ORF">cyc_08312</name>
</gene>
<dbReference type="VEuPathDB" id="ToxoDB:LOC34624071"/>
<keyword evidence="14" id="KW-1185">Reference proteome</keyword>
<evidence type="ECO:0000256" key="6">
    <source>
        <dbReference type="ARBA" id="ARBA00022842"/>
    </source>
</evidence>
<evidence type="ECO:0000256" key="11">
    <source>
        <dbReference type="SAM" id="Phobius"/>
    </source>
</evidence>
<evidence type="ECO:0000256" key="3">
    <source>
        <dbReference type="ARBA" id="ARBA00022723"/>
    </source>
</evidence>
<feature type="region of interest" description="Disordered" evidence="10">
    <location>
        <begin position="505"/>
        <end position="526"/>
    </location>
</feature>
<feature type="transmembrane region" description="Helical" evidence="11">
    <location>
        <begin position="1533"/>
        <end position="1553"/>
    </location>
</feature>
<keyword evidence="2 11" id="KW-0812">Transmembrane</keyword>
<evidence type="ECO:0000256" key="9">
    <source>
        <dbReference type="ARBA" id="ARBA00023136"/>
    </source>
</evidence>
<reference evidence="13 14" key="1">
    <citation type="journal article" date="2016" name="BMC Genomics">
        <title>Comparative genomics reveals Cyclospora cayetanensis possesses coccidia-like metabolism and invasion components but unique surface antigens.</title>
        <authorList>
            <person name="Liu S."/>
            <person name="Wang L."/>
            <person name="Zheng H."/>
            <person name="Xu Z."/>
            <person name="Roellig D.M."/>
            <person name="Li N."/>
            <person name="Frace M.A."/>
            <person name="Tang K."/>
            <person name="Arrowood M.J."/>
            <person name="Moss D.M."/>
            <person name="Zhang L."/>
            <person name="Feng Y."/>
            <person name="Xiao L."/>
        </authorList>
    </citation>
    <scope>NUCLEOTIDE SEQUENCE [LARGE SCALE GENOMIC DNA]</scope>
    <source>
        <strain evidence="13 14">CHN_HEN01</strain>
    </source>
</reference>
<dbReference type="SUPFAM" id="SSF81665">
    <property type="entry name" value="Calcium ATPase, transmembrane domain M"/>
    <property type="match status" value="1"/>
</dbReference>
<name>A0A1D3CZR1_9EIME</name>
<dbReference type="GO" id="GO:0046872">
    <property type="term" value="F:metal ion binding"/>
    <property type="evidence" value="ECO:0007669"/>
    <property type="project" value="UniProtKB-KW"/>
</dbReference>
<keyword evidence="3" id="KW-0479">Metal-binding</keyword>
<dbReference type="PROSITE" id="PS01229">
    <property type="entry name" value="COF_2"/>
    <property type="match status" value="1"/>
</dbReference>
<dbReference type="PRINTS" id="PR00119">
    <property type="entry name" value="CATATPASE"/>
</dbReference>
<evidence type="ECO:0000313" key="14">
    <source>
        <dbReference type="Proteomes" id="UP000095192"/>
    </source>
</evidence>
<evidence type="ECO:0000256" key="7">
    <source>
        <dbReference type="ARBA" id="ARBA00022967"/>
    </source>
</evidence>
<evidence type="ECO:0000259" key="12">
    <source>
        <dbReference type="Pfam" id="PF00122"/>
    </source>
</evidence>
<dbReference type="Gene3D" id="3.40.1110.10">
    <property type="entry name" value="Calcium-transporting ATPase, cytoplasmic domain N"/>
    <property type="match status" value="1"/>
</dbReference>
<dbReference type="SUPFAM" id="SSF56784">
    <property type="entry name" value="HAD-like"/>
    <property type="match status" value="1"/>
</dbReference>
<dbReference type="PANTHER" id="PTHR45630:SF11">
    <property type="entry name" value="CATION-TRANSPORTING P-TYPE ATPASE N-TERMINAL DOMAIN-CONTAINING PROTEIN"/>
    <property type="match status" value="1"/>
</dbReference>
<feature type="domain" description="P-type ATPase A" evidence="12">
    <location>
        <begin position="664"/>
        <end position="775"/>
    </location>
</feature>
<feature type="region of interest" description="Disordered" evidence="10">
    <location>
        <begin position="85"/>
        <end position="111"/>
    </location>
</feature>
<accession>A0A1D3CZR1</accession>
<dbReference type="SFLD" id="SFLDF00027">
    <property type="entry name" value="p-type_atpase"/>
    <property type="match status" value="1"/>
</dbReference>
<feature type="transmembrane region" description="Helical" evidence="11">
    <location>
        <begin position="396"/>
        <end position="417"/>
    </location>
</feature>
<keyword evidence="5" id="KW-0067">ATP-binding</keyword>
<dbReference type="InParanoid" id="A0A1D3CZR1"/>
<proteinExistence type="predicted"/>
<dbReference type="Gene3D" id="1.20.1110.10">
    <property type="entry name" value="Calcium-transporting ATPase, transmembrane domain"/>
    <property type="match status" value="2"/>
</dbReference>
<keyword evidence="8 11" id="KW-1133">Transmembrane helix</keyword>
<dbReference type="Gene3D" id="2.70.150.10">
    <property type="entry name" value="Calcium-transporting ATPase, cytoplasmic transduction domain A"/>
    <property type="match status" value="2"/>
</dbReference>
<dbReference type="PANTHER" id="PTHR45630">
    <property type="entry name" value="CATION-TRANSPORTING ATPASE-RELATED"/>
    <property type="match status" value="1"/>
</dbReference>
<dbReference type="Pfam" id="PF00122">
    <property type="entry name" value="E1-E2_ATPase"/>
    <property type="match status" value="1"/>
</dbReference>
<dbReference type="InterPro" id="IPR044492">
    <property type="entry name" value="P_typ_ATPase_HD_dom"/>
</dbReference>
<keyword evidence="7" id="KW-1278">Translocase</keyword>
<organism evidence="13 14">
    <name type="scientific">Cyclospora cayetanensis</name>
    <dbReference type="NCBI Taxonomy" id="88456"/>
    <lineage>
        <taxon>Eukaryota</taxon>
        <taxon>Sar</taxon>
        <taxon>Alveolata</taxon>
        <taxon>Apicomplexa</taxon>
        <taxon>Conoidasida</taxon>
        <taxon>Coccidia</taxon>
        <taxon>Eucoccidiorida</taxon>
        <taxon>Eimeriorina</taxon>
        <taxon>Eimeriidae</taxon>
        <taxon>Cyclospora</taxon>
    </lineage>
</organism>
<evidence type="ECO:0000313" key="13">
    <source>
        <dbReference type="EMBL" id="OEH76678.1"/>
    </source>
</evidence>
<dbReference type="InterPro" id="IPR036412">
    <property type="entry name" value="HAD-like_sf"/>
</dbReference>
<feature type="transmembrane region" description="Helical" evidence="11">
    <location>
        <begin position="1461"/>
        <end position="1481"/>
    </location>
</feature>
<dbReference type="InterPro" id="IPR023299">
    <property type="entry name" value="ATPase_P-typ_cyto_dom_N"/>
</dbReference>
<dbReference type="GO" id="GO:0016020">
    <property type="term" value="C:membrane"/>
    <property type="evidence" value="ECO:0007669"/>
    <property type="project" value="UniProtKB-SubCell"/>
</dbReference>
<keyword evidence="9 11" id="KW-0472">Membrane</keyword>
<comment type="subcellular location">
    <subcellularLocation>
        <location evidence="1">Membrane</location>
        <topology evidence="1">Multi-pass membrane protein</topology>
    </subcellularLocation>
</comment>
<dbReference type="InterPro" id="IPR023298">
    <property type="entry name" value="ATPase_P-typ_TM_dom_sf"/>
</dbReference>
<dbReference type="GO" id="GO:0019829">
    <property type="term" value="F:ATPase-coupled monoatomic cation transmembrane transporter activity"/>
    <property type="evidence" value="ECO:0007669"/>
    <property type="project" value="TreeGrafter"/>
</dbReference>
<feature type="transmembrane region" description="Helical" evidence="11">
    <location>
        <begin position="1605"/>
        <end position="1623"/>
    </location>
</feature>
<feature type="transmembrane region" description="Helical" evidence="11">
    <location>
        <begin position="350"/>
        <end position="375"/>
    </location>
</feature>
<dbReference type="SUPFAM" id="SSF81653">
    <property type="entry name" value="Calcium ATPase, transduction domain A"/>
    <property type="match status" value="1"/>
</dbReference>
<dbReference type="InterPro" id="IPR006544">
    <property type="entry name" value="P-type_TPase_V"/>
</dbReference>
<comment type="caution">
    <text evidence="13">The sequence shown here is derived from an EMBL/GenBank/DDBJ whole genome shotgun (WGS) entry which is preliminary data.</text>
</comment>
<dbReference type="SFLD" id="SFLDS00003">
    <property type="entry name" value="Haloacid_Dehalogenase"/>
    <property type="match status" value="1"/>
</dbReference>
<dbReference type="GO" id="GO:0005524">
    <property type="term" value="F:ATP binding"/>
    <property type="evidence" value="ECO:0007669"/>
    <property type="project" value="UniProtKB-KW"/>
</dbReference>
<evidence type="ECO:0000256" key="2">
    <source>
        <dbReference type="ARBA" id="ARBA00022692"/>
    </source>
</evidence>
<evidence type="ECO:0000256" key="4">
    <source>
        <dbReference type="ARBA" id="ARBA00022741"/>
    </source>
</evidence>
<sequence>MENTSKDTETEVAAERGAPQGTGKLDTEEGLPGVGAPLVDSPAEAGDGGPQVGAPGVLTRAAEAHRGPVAGFFSFSLSLALGIADRRSHEGPKRRLTRNTPDRHVGEEKTPSTTVLLWEPRGGVPVGREFPIETDRDGELGAAQAAPGVIAGEAVRLPQQKHEQHRQQEGPPGNTAAAPPPPGDKAVRDWGPPSHEAPPMGSSDLHRSLSRCDPLVRAPSSGICGSTNTPWGKQDTRLRRRVSGAATEAPTGAVRSCSGTCGRCVDGRRSVSSFPMRDPPVFSGAHLWGPLGVPQAPPPLPERGSLDLAAPFGLLELEGDREFATSIYERSANLWEQHASNLHRGYRRSLHGSLCFCICCILLLLLVTALLLCVWREAVTSVSEPEEAWRARAKPFICLWCFSLVTFFSLQVFSAFLPSCFLLRAPLETCEYLQLLEKPLAEREASDREGSLSPPLPRVGGPAAEFNRIISKLKECFFLFCLFVLFGRTGPQETSPPSLVPVQQEYRQQRAAHGQRDTQEGCPQDEGQPVRYVIRQHRRYLFSRKAQTFVPTYSELPEVKCGAAKVQGCVEAGGLGEAEAAALLKSCGPNTVPVEQPSLIELLKGEARDPVNLLQIFLLLNSLFWRSYISSSLWVLLGVSAALRKALLAYRSQQSVRGLLQTLDTQTVLVLRGNSPSNLKAADLVPGDVVLLQQGTACPADLLLVRGSAVVDEADFTGEAAPVERIPVEVLSHPKDAHSLQRHADCETGAQRLARLHANSLIHAGSRIIAVTGCGLAQAKASTPMSHPEGESPAAQARNMPRETTEGEEEGSVAVGVVLRTGASTSRGQQMQRLLFPSLVGLKYDLHLPAVFVILLCYALIVVFTICSNSPNATGIAGWFYAVSTLSQLLPVWTPVLLASAQAAAARRLLSSGLLTAAPQRVAVCGKVRVVCFDKTGTLTQHRLKCTGIIPTPKEPSGEFPTEPVKTLTHLSDNDGEFARLCRASAGCCHSLTMFHGAHGDREPTLVGGALEIELLRASGWRLMDSSPRCAACGNEVESRRRRVLVEGEDATTLSAVEAACAAGNPEVAVASGGLECLRAFPFDFRLKRQSCLLRASHKTLASLLPPDHPALKNASAESPPLLGLCKGSLDAVAALCPGGLPQGCREKGTVCSSCTAFAAAKQVTREAVESDLTFLGLLLLSNELRADAKETIMQLREARVRPVMVTGDSIFTAAAVGMRCGMLTAAPTAAQRETMHGSDMVLREGNVKVGSSEQEPALLLGEAAQGATCVVWTDLRTRREIPQTEVLSKPEIWPELAITEGAFDILRNEPLLLGVAATTKKQHQHTEEENLEENPLLLVNGEKPQRHDNEKQFPTGSVLDVLLMRIRIFGRTTPNGKSRVVRAFMDSGLFVLMCGDGANDSAALRTAHVGLALSKASQPSGDFLPFSAASIAAPFTATSMRPSAVISLLKEGRCSLATSLAAYKFMVLYGLLLSMAKVVLLVAAGGSCMSQVLYLTVDVGVLLGISNLMVLARPKEQLRIRSPTSSLLGPTTITSLCLMLAINAAFLVTLYCRLLQKGHEVGNSGAYTSSAIICSGLGMDLGYLQELPRQAWWMRSDNYEAASLSIWVTAQLVNAGMVFSLGGTHRKRLCSNWPLIAYGDSFHTYFSTAASVGATAATAFAVPSSLFCKSTEASSSGLSCAQLHSGSAKSSVEELKTHWVVQMRKHIIRAFFWNLVMPSVLFRVCCGLHALLIGLVLMPPNTLGCLYRINCTDELSRSLDLPLPAWASRAATRMPLYNPQGHTLFPASWKASSDIGCPLHFRVELLALTYLNVAANFLAAKALNARVVNTQIRRLFRTPGDSADLRV</sequence>
<dbReference type="InterPro" id="IPR023214">
    <property type="entry name" value="HAD_sf"/>
</dbReference>